<keyword evidence="2" id="KW-1185">Reference proteome</keyword>
<dbReference type="EMBL" id="CAJVPK010000991">
    <property type="protein sequence ID" value="CAG8564052.1"/>
    <property type="molecule type" value="Genomic_DNA"/>
</dbReference>
<dbReference type="Proteomes" id="UP000789706">
    <property type="component" value="Unassembled WGS sequence"/>
</dbReference>
<comment type="caution">
    <text evidence="1">The sequence shown here is derived from an EMBL/GenBank/DDBJ whole genome shotgun (WGS) entry which is preliminary data.</text>
</comment>
<evidence type="ECO:0000313" key="1">
    <source>
        <dbReference type="EMBL" id="CAG8564052.1"/>
    </source>
</evidence>
<evidence type="ECO:0000313" key="2">
    <source>
        <dbReference type="Proteomes" id="UP000789706"/>
    </source>
</evidence>
<dbReference type="OrthoDB" id="25620at2759"/>
<accession>A0A9N9BFK9</accession>
<proteinExistence type="predicted"/>
<sequence length="168" mass="18306">MSVASQQIATVSNIGGSGSNSNNSTPNQLRSSAFAGFPRLGMESGPYQNSLDSFLFSFGEGRNLGSAKISRICPEKSSFAVFSSPQHGPCFGQTDLRMNDNFNVSAKCTSQCFSYETEICELPSFSVEEYEVFQVINKDAPLAALQSNSNPEFFPPLRPEITNYPTAW</sequence>
<protein>
    <submittedName>
        <fullName evidence="1">3397_t:CDS:1</fullName>
    </submittedName>
</protein>
<reference evidence="1" key="1">
    <citation type="submission" date="2021-06" db="EMBL/GenBank/DDBJ databases">
        <authorList>
            <person name="Kallberg Y."/>
            <person name="Tangrot J."/>
            <person name="Rosling A."/>
        </authorList>
    </citation>
    <scope>NUCLEOTIDE SEQUENCE</scope>
    <source>
        <strain evidence="1">AZ414A</strain>
    </source>
</reference>
<name>A0A9N9BFK9_9GLOM</name>
<organism evidence="1 2">
    <name type="scientific">Diversispora eburnea</name>
    <dbReference type="NCBI Taxonomy" id="1213867"/>
    <lineage>
        <taxon>Eukaryota</taxon>
        <taxon>Fungi</taxon>
        <taxon>Fungi incertae sedis</taxon>
        <taxon>Mucoromycota</taxon>
        <taxon>Glomeromycotina</taxon>
        <taxon>Glomeromycetes</taxon>
        <taxon>Diversisporales</taxon>
        <taxon>Diversisporaceae</taxon>
        <taxon>Diversispora</taxon>
    </lineage>
</organism>
<dbReference type="AlphaFoldDB" id="A0A9N9BFK9"/>
<gene>
    <name evidence="1" type="ORF">DEBURN_LOCUS7733</name>
</gene>